<evidence type="ECO:0000313" key="3">
    <source>
        <dbReference type="EMBL" id="MBB5193666.1"/>
    </source>
</evidence>
<name>A0A840RN19_9NEIS</name>
<dbReference type="InterPro" id="IPR002656">
    <property type="entry name" value="Acyl_transf_3_dom"/>
</dbReference>
<feature type="transmembrane region" description="Helical" evidence="1">
    <location>
        <begin position="332"/>
        <end position="353"/>
    </location>
</feature>
<sequence length="395" mass="44145">MTQSTRPAPPNLRIPEINGLRGLAIIAVVWHHITIALAFHPPLVLGVSTGLLLLNGWTGVNLFFMLSGFVLYLPYAAQKRQIRNTTDAWTFYKHRFFRLIPLYYLVCVTAVVLSGHLAHADRGMLREAFAIATFTFPFHHATFVPASNWALWSIGTEVLFSVLFPLLAVLAARRGIKPMLIVALVLSLGVRAIRALDPPPAGPDWIADALLLGRLDEFVIGMALAAAWVRGTFWRIPTTRSGVLAVLLLLAACYGFDRCISRTISFEWMAILNNVFDLGLTLLILTLLNGAPWLRFLRWRVLQLPGMACYSIYLWHLPVMNALGLFKGNTQPAFMAAALLITLFLAALTYRFVEFRAAPDWRALFLFKSPQPVLTVTHEPQPEHEPKLQTPTVTL</sequence>
<feature type="transmembrane region" description="Helical" evidence="1">
    <location>
        <begin position="20"/>
        <end position="39"/>
    </location>
</feature>
<dbReference type="PANTHER" id="PTHR23028">
    <property type="entry name" value="ACETYLTRANSFERASE"/>
    <property type="match status" value="1"/>
</dbReference>
<evidence type="ECO:0000256" key="1">
    <source>
        <dbReference type="SAM" id="Phobius"/>
    </source>
</evidence>
<dbReference type="GO" id="GO:0009103">
    <property type="term" value="P:lipopolysaccharide biosynthetic process"/>
    <property type="evidence" value="ECO:0007669"/>
    <property type="project" value="TreeGrafter"/>
</dbReference>
<dbReference type="InterPro" id="IPR050879">
    <property type="entry name" value="Acyltransferase_3"/>
</dbReference>
<organism evidence="3 4">
    <name type="scientific">Silvimonas terrae</name>
    <dbReference type="NCBI Taxonomy" id="300266"/>
    <lineage>
        <taxon>Bacteria</taxon>
        <taxon>Pseudomonadati</taxon>
        <taxon>Pseudomonadota</taxon>
        <taxon>Betaproteobacteria</taxon>
        <taxon>Neisseriales</taxon>
        <taxon>Chitinibacteraceae</taxon>
        <taxon>Silvimonas</taxon>
    </lineage>
</organism>
<evidence type="ECO:0000259" key="2">
    <source>
        <dbReference type="Pfam" id="PF01757"/>
    </source>
</evidence>
<comment type="caution">
    <text evidence="3">The sequence shown here is derived from an EMBL/GenBank/DDBJ whole genome shotgun (WGS) entry which is preliminary data.</text>
</comment>
<dbReference type="GO" id="GO:0016020">
    <property type="term" value="C:membrane"/>
    <property type="evidence" value="ECO:0007669"/>
    <property type="project" value="TreeGrafter"/>
</dbReference>
<feature type="transmembrane region" description="Helical" evidence="1">
    <location>
        <begin position="96"/>
        <end position="118"/>
    </location>
</feature>
<keyword evidence="4" id="KW-1185">Reference proteome</keyword>
<dbReference type="AlphaFoldDB" id="A0A840RN19"/>
<dbReference type="EMBL" id="JACHHN010000013">
    <property type="protein sequence ID" value="MBB5193666.1"/>
    <property type="molecule type" value="Genomic_DNA"/>
</dbReference>
<keyword evidence="1" id="KW-1133">Transmembrane helix</keyword>
<keyword evidence="1" id="KW-0812">Transmembrane</keyword>
<feature type="transmembrane region" description="Helical" evidence="1">
    <location>
        <begin position="241"/>
        <end position="257"/>
    </location>
</feature>
<feature type="transmembrane region" description="Helical" evidence="1">
    <location>
        <begin position="269"/>
        <end position="288"/>
    </location>
</feature>
<gene>
    <name evidence="3" type="ORF">HNQ50_004426</name>
</gene>
<dbReference type="Pfam" id="PF01757">
    <property type="entry name" value="Acyl_transf_3"/>
    <property type="match status" value="1"/>
</dbReference>
<dbReference type="PANTHER" id="PTHR23028:SF53">
    <property type="entry name" value="ACYL_TRANSF_3 DOMAIN-CONTAINING PROTEIN"/>
    <property type="match status" value="1"/>
</dbReference>
<proteinExistence type="predicted"/>
<feature type="transmembrane region" description="Helical" evidence="1">
    <location>
        <begin position="149"/>
        <end position="172"/>
    </location>
</feature>
<dbReference type="Proteomes" id="UP000543030">
    <property type="component" value="Unassembled WGS sequence"/>
</dbReference>
<dbReference type="RefSeq" id="WP_184103574.1">
    <property type="nucleotide sequence ID" value="NZ_JACHHN010000013.1"/>
</dbReference>
<reference evidence="3 4" key="1">
    <citation type="submission" date="2020-08" db="EMBL/GenBank/DDBJ databases">
        <title>Genomic Encyclopedia of Type Strains, Phase IV (KMG-IV): sequencing the most valuable type-strain genomes for metagenomic binning, comparative biology and taxonomic classification.</title>
        <authorList>
            <person name="Goeker M."/>
        </authorList>
    </citation>
    <scope>NUCLEOTIDE SEQUENCE [LARGE SCALE GENOMIC DNA]</scope>
    <source>
        <strain evidence="3 4">DSM 18233</strain>
    </source>
</reference>
<protein>
    <submittedName>
        <fullName evidence="3">Peptidoglycan/LPS O-acetylase OafA/YrhL</fullName>
    </submittedName>
</protein>
<feature type="domain" description="Acyltransferase 3" evidence="2">
    <location>
        <begin position="15"/>
        <end position="351"/>
    </location>
</feature>
<dbReference type="GO" id="GO:0016747">
    <property type="term" value="F:acyltransferase activity, transferring groups other than amino-acyl groups"/>
    <property type="evidence" value="ECO:0007669"/>
    <property type="project" value="InterPro"/>
</dbReference>
<feature type="transmembrane region" description="Helical" evidence="1">
    <location>
        <begin position="51"/>
        <end position="75"/>
    </location>
</feature>
<keyword evidence="1" id="KW-0472">Membrane</keyword>
<feature type="transmembrane region" description="Helical" evidence="1">
    <location>
        <begin position="209"/>
        <end position="229"/>
    </location>
</feature>
<accession>A0A840RN19</accession>
<evidence type="ECO:0000313" key="4">
    <source>
        <dbReference type="Proteomes" id="UP000543030"/>
    </source>
</evidence>
<feature type="transmembrane region" description="Helical" evidence="1">
    <location>
        <begin position="179"/>
        <end position="197"/>
    </location>
</feature>
<feature type="transmembrane region" description="Helical" evidence="1">
    <location>
        <begin position="308"/>
        <end position="326"/>
    </location>
</feature>